<evidence type="ECO:0000259" key="2">
    <source>
        <dbReference type="Pfam" id="PF04738"/>
    </source>
</evidence>
<feature type="domain" description="Lantibiotic dehydratase N-terminal" evidence="2">
    <location>
        <begin position="169"/>
        <end position="452"/>
    </location>
</feature>
<dbReference type="Pfam" id="PF04738">
    <property type="entry name" value="Lant_dehydr_N"/>
    <property type="match status" value="2"/>
</dbReference>
<dbReference type="AlphaFoldDB" id="A0A9X0I0S6"/>
<sequence length="944" mass="104752">MTPPTHTDTPTKEMPVTVSLPAPPATEMSWLMPEVFMLRTGGLPLEVADRLAFDRSAAWANQVVDLETRLRDTGRDLADTLQAVVARHLHDDGLRQRLIRLRRDVYNLRRPRPADPDAWADVLDADTHRALTDWLQTFDAYRRGLADGPAVLAEELTERRAVLRDLADDPDLRGGILLASPSLDQYLPGYLATPGRPGKRTRRVERSLLEYALRTACKTSPFSRLTTVNVGTFSHGGGRLLDVRPATGAGKTAVARLNLAALGRLSAIVLADETLRADLPVTVTTGWRIERGRLRYLRRRRTSSEDGDAAITLESIHESLFVLPTGQVLHDILAALDGGRVRRLSELAAELAVDGRPADEVGQYLHHLLRVGLLVVPNLQLDIHADDPVEGYRRALRDIDRPWADRLADRVASVNRLATDYPDADVDGRRAALAQIRQELLAAHTDLGRADIPAPRTLVYEDATLRTDAPVTADRDRWDRTVLPGLRALARIMPVFDVNLPRRVVTKGFFLARYGVGGRCDDLLSFAHEFQQDFFEHYTGRSMRRRAFDADNTYVRQENWFRQDEITALDDARIEVARRVNEAYAALPADAEEMMLDETFMAEVAAMVPDTLGTLDPRSFFLQLADQGDRQRVVVNRVYSGMTLLFSRFAHLFAAEDLAGALRAELARLQPPGAVLAELRGGYDATNLNLHPAVTPYELVCPGEISFRPTAEQIHMDDLSVEHDPVADRLLLRSRRLDAEVIPVYLGFLLPMALPEVQQVLLNFAHLGMAQPDLWAGTTVPLPEGGMVGYPRIVHGDLVLQRRMWKLHPGHLPPARTPQVDDAEWFLAWQRWRRENGLPRRVFATPEGTRLVPAADDGEAPAGGGAAGGGAAGGRPEHKPLYVDFDSYLCLQLLEATGRSAGSRLVLVEMLPDRDEQVVRGASGSYVTELTVELNGVRGGVDRD</sequence>
<feature type="domain" description="Lantibiotic dehydratase N-terminal" evidence="2">
    <location>
        <begin position="625"/>
        <end position="846"/>
    </location>
</feature>
<accession>A0A9X0I0S6</accession>
<reference evidence="3 4" key="1">
    <citation type="submission" date="2015-10" db="EMBL/GenBank/DDBJ databases">
        <authorList>
            <person name="Ju K.-S."/>
            <person name="Doroghazi J.R."/>
            <person name="Metcalf W.W."/>
        </authorList>
    </citation>
    <scope>NUCLEOTIDE SEQUENCE [LARGE SCALE GENOMIC DNA]</scope>
    <source>
        <strain evidence="3 4">NRRL B-24793</strain>
    </source>
</reference>
<evidence type="ECO:0000313" key="4">
    <source>
        <dbReference type="Proteomes" id="UP000053246"/>
    </source>
</evidence>
<keyword evidence="4" id="KW-1185">Reference proteome</keyword>
<gene>
    <name evidence="3" type="ORF">ADL17_16325</name>
</gene>
<evidence type="ECO:0000256" key="1">
    <source>
        <dbReference type="SAM" id="MobiDB-lite"/>
    </source>
</evidence>
<organism evidence="3 4">
    <name type="scientific">Micromonospora maris</name>
    <dbReference type="NCBI Taxonomy" id="1003110"/>
    <lineage>
        <taxon>Bacteria</taxon>
        <taxon>Bacillati</taxon>
        <taxon>Actinomycetota</taxon>
        <taxon>Actinomycetes</taxon>
        <taxon>Micromonosporales</taxon>
        <taxon>Micromonosporaceae</taxon>
        <taxon>Micromonospora</taxon>
    </lineage>
</organism>
<dbReference type="Proteomes" id="UP000053246">
    <property type="component" value="Unassembled WGS sequence"/>
</dbReference>
<proteinExistence type="predicted"/>
<feature type="compositionally biased region" description="Gly residues" evidence="1">
    <location>
        <begin position="861"/>
        <end position="873"/>
    </location>
</feature>
<feature type="region of interest" description="Disordered" evidence="1">
    <location>
        <begin position="851"/>
        <end position="874"/>
    </location>
</feature>
<name>A0A9X0I0S6_9ACTN</name>
<dbReference type="OMA" id="WEWIRAR"/>
<comment type="caution">
    <text evidence="3">The sequence shown here is derived from an EMBL/GenBank/DDBJ whole genome shotgun (WGS) entry which is preliminary data.</text>
</comment>
<dbReference type="EMBL" id="LMWI01000002">
    <property type="protein sequence ID" value="KUJ44720.1"/>
    <property type="molecule type" value="Genomic_DNA"/>
</dbReference>
<protein>
    <recommendedName>
        <fullName evidence="2">Lantibiotic dehydratase N-terminal domain-containing protein</fullName>
    </recommendedName>
</protein>
<dbReference type="InterPro" id="IPR006827">
    <property type="entry name" value="Lant_deHydtase_N"/>
</dbReference>
<evidence type="ECO:0000313" key="3">
    <source>
        <dbReference type="EMBL" id="KUJ44720.1"/>
    </source>
</evidence>